<dbReference type="KEGG" id="crw:CROST_004860"/>
<dbReference type="PANTHER" id="PTHR21022">
    <property type="entry name" value="PREPHENATE DEHYDRATASE P PROTEIN"/>
    <property type="match status" value="1"/>
</dbReference>
<dbReference type="CDD" id="cd04905">
    <property type="entry name" value="ACT_CM-PDT"/>
    <property type="match status" value="1"/>
</dbReference>
<dbReference type="InterPro" id="IPR001086">
    <property type="entry name" value="Preph_deHydtase"/>
</dbReference>
<dbReference type="EC" id="4.2.1.51" evidence="2"/>
<dbReference type="STRING" id="84029.CROST_04650"/>
<evidence type="ECO:0000313" key="9">
    <source>
        <dbReference type="EMBL" id="URZ09793.1"/>
    </source>
</evidence>
<dbReference type="SUPFAM" id="SSF55021">
    <property type="entry name" value="ACT-like"/>
    <property type="match status" value="1"/>
</dbReference>
<evidence type="ECO:0000256" key="1">
    <source>
        <dbReference type="ARBA" id="ARBA00004741"/>
    </source>
</evidence>
<dbReference type="Gene3D" id="3.30.70.260">
    <property type="match status" value="1"/>
</dbReference>
<keyword evidence="6" id="KW-0584">Phenylalanine biosynthesis</keyword>
<dbReference type="Pfam" id="PF00800">
    <property type="entry name" value="PDT"/>
    <property type="match status" value="1"/>
</dbReference>
<comment type="pathway">
    <text evidence="1">Amino-acid biosynthesis; L-phenylalanine biosynthesis; phenylpyruvate from prephenate: step 1/1.</text>
</comment>
<evidence type="ECO:0000313" key="10">
    <source>
        <dbReference type="Proteomes" id="UP000190951"/>
    </source>
</evidence>
<keyword evidence="5" id="KW-0057">Aromatic amino acid biosynthesis</keyword>
<evidence type="ECO:0000256" key="2">
    <source>
        <dbReference type="ARBA" id="ARBA00013147"/>
    </source>
</evidence>
<keyword evidence="7" id="KW-0456">Lyase</keyword>
<dbReference type="InterPro" id="IPR002912">
    <property type="entry name" value="ACT_dom"/>
</dbReference>
<dbReference type="PROSITE" id="PS51671">
    <property type="entry name" value="ACT"/>
    <property type="match status" value="1"/>
</dbReference>
<dbReference type="AlphaFoldDB" id="A0A1S8LMK2"/>
<accession>A0A1S8LMK2</accession>
<dbReference type="GO" id="GO:0004664">
    <property type="term" value="F:prephenate dehydratase activity"/>
    <property type="evidence" value="ECO:0007669"/>
    <property type="project" value="UniProtKB-EC"/>
</dbReference>
<evidence type="ECO:0000256" key="8">
    <source>
        <dbReference type="ARBA" id="ARBA00047848"/>
    </source>
</evidence>
<dbReference type="Proteomes" id="UP000190951">
    <property type="component" value="Chromosome"/>
</dbReference>
<dbReference type="PROSITE" id="PS51171">
    <property type="entry name" value="PREPHENATE_DEHYDR_3"/>
    <property type="match status" value="1"/>
</dbReference>
<dbReference type="SUPFAM" id="SSF53850">
    <property type="entry name" value="Periplasmic binding protein-like II"/>
    <property type="match status" value="1"/>
</dbReference>
<sequence length="275" mass="31046">MKKVAALGPKGTFSEFAVKEYKKKIDSDIEMKFYPTISKVVMAAENECDIAIIPIENTLDGFVQVTLDLLNKTNLSIVYEFALPIQFAFAANSKMDEVKRIYAQFKTQGQCLEFLEKYDKFEVITTESNGTSLENLKKGVWEEGAIIPAYAIEKEKEFKYIIENVTDAEDNETRFIVLSKQKDKSYHSGEYKTGIIISDANADKPGALWKVLKEFALCEINLTSIISRPTKKGLGQYYFFIEAEGNYDGDNKLKGAIEDIKQHSVVKIVGSYLSL</sequence>
<evidence type="ECO:0000256" key="3">
    <source>
        <dbReference type="ARBA" id="ARBA00021872"/>
    </source>
</evidence>
<dbReference type="Gene3D" id="3.40.190.10">
    <property type="entry name" value="Periplasmic binding protein-like II"/>
    <property type="match status" value="2"/>
</dbReference>
<evidence type="ECO:0000256" key="4">
    <source>
        <dbReference type="ARBA" id="ARBA00022605"/>
    </source>
</evidence>
<keyword evidence="4" id="KW-0028">Amino-acid biosynthesis</keyword>
<dbReference type="GO" id="GO:0009094">
    <property type="term" value="P:L-phenylalanine biosynthetic process"/>
    <property type="evidence" value="ECO:0007669"/>
    <property type="project" value="UniProtKB-UniPathway"/>
</dbReference>
<dbReference type="GO" id="GO:0005737">
    <property type="term" value="C:cytoplasm"/>
    <property type="evidence" value="ECO:0007669"/>
    <property type="project" value="TreeGrafter"/>
</dbReference>
<dbReference type="Pfam" id="PF01842">
    <property type="entry name" value="ACT"/>
    <property type="match status" value="1"/>
</dbReference>
<organism evidence="9 10">
    <name type="scientific">Clostridium felsineum</name>
    <dbReference type="NCBI Taxonomy" id="36839"/>
    <lineage>
        <taxon>Bacteria</taxon>
        <taxon>Bacillati</taxon>
        <taxon>Bacillota</taxon>
        <taxon>Clostridia</taxon>
        <taxon>Eubacteriales</taxon>
        <taxon>Clostridiaceae</taxon>
        <taxon>Clostridium</taxon>
    </lineage>
</organism>
<dbReference type="InterPro" id="IPR045865">
    <property type="entry name" value="ACT-like_dom_sf"/>
</dbReference>
<evidence type="ECO:0000256" key="7">
    <source>
        <dbReference type="ARBA" id="ARBA00023239"/>
    </source>
</evidence>
<evidence type="ECO:0000256" key="5">
    <source>
        <dbReference type="ARBA" id="ARBA00023141"/>
    </source>
</evidence>
<evidence type="ECO:0000256" key="6">
    <source>
        <dbReference type="ARBA" id="ARBA00023222"/>
    </source>
</evidence>
<comment type="catalytic activity">
    <reaction evidence="8">
        <text>prephenate + H(+) = 3-phenylpyruvate + CO2 + H2O</text>
        <dbReference type="Rhea" id="RHEA:21648"/>
        <dbReference type="ChEBI" id="CHEBI:15377"/>
        <dbReference type="ChEBI" id="CHEBI:15378"/>
        <dbReference type="ChEBI" id="CHEBI:16526"/>
        <dbReference type="ChEBI" id="CHEBI:18005"/>
        <dbReference type="ChEBI" id="CHEBI:29934"/>
        <dbReference type="EC" id="4.2.1.51"/>
    </reaction>
</comment>
<name>A0A1S8LMK2_9CLOT</name>
<dbReference type="EMBL" id="CP096983">
    <property type="protein sequence ID" value="URZ09793.1"/>
    <property type="molecule type" value="Genomic_DNA"/>
</dbReference>
<proteinExistence type="predicted"/>
<dbReference type="PANTHER" id="PTHR21022:SF19">
    <property type="entry name" value="PREPHENATE DEHYDRATASE-RELATED"/>
    <property type="match status" value="1"/>
</dbReference>
<protein>
    <recommendedName>
        <fullName evidence="3">Prephenate dehydratase</fullName>
        <ecNumber evidence="2">4.2.1.51</ecNumber>
    </recommendedName>
</protein>
<reference evidence="9 10" key="1">
    <citation type="submission" date="2022-04" db="EMBL/GenBank/DDBJ databases">
        <title>Genome sequence of C. roseum typestrain.</title>
        <authorList>
            <person name="Poehlein A."/>
            <person name="Schoch T."/>
            <person name="Duerre P."/>
            <person name="Daniel R."/>
        </authorList>
    </citation>
    <scope>NUCLEOTIDE SEQUENCE [LARGE SCALE GENOMIC DNA]</scope>
    <source>
        <strain evidence="9 10">DSM 7320</strain>
    </source>
</reference>
<keyword evidence="10" id="KW-1185">Reference proteome</keyword>
<gene>
    <name evidence="9" type="primary">pheA</name>
    <name evidence="9" type="ORF">CROST_004860</name>
</gene>